<dbReference type="GO" id="GO:0004222">
    <property type="term" value="F:metalloendopeptidase activity"/>
    <property type="evidence" value="ECO:0007669"/>
    <property type="project" value="UniProtKB-UniRule"/>
</dbReference>
<dbReference type="AlphaFoldDB" id="Q8IU43"/>
<dbReference type="PANTHER" id="PTHR10127">
    <property type="entry name" value="DISCOIDIN, CUB, EGF, LAMININ , AND ZINC METALLOPROTEASE DOMAIN CONTAINING"/>
    <property type="match status" value="1"/>
</dbReference>
<dbReference type="InterPro" id="IPR024079">
    <property type="entry name" value="MetalloPept_cat_dom_sf"/>
</dbReference>
<feature type="active site" evidence="1">
    <location>
        <position position="87"/>
    </location>
</feature>
<dbReference type="InterPro" id="IPR006026">
    <property type="entry name" value="Peptidase_Metallo"/>
</dbReference>
<comment type="caution">
    <text evidence="1">Lacks conserved residue(s) required for the propagation of feature annotation.</text>
</comment>
<dbReference type="GO" id="GO:0006508">
    <property type="term" value="P:proteolysis"/>
    <property type="evidence" value="ECO:0007669"/>
    <property type="project" value="UniProtKB-KW"/>
</dbReference>
<evidence type="ECO:0000256" key="1">
    <source>
        <dbReference type="PROSITE-ProRule" id="PRU01211"/>
    </source>
</evidence>
<evidence type="ECO:0000259" key="4">
    <source>
        <dbReference type="PROSITE" id="PS51864"/>
    </source>
</evidence>
<proteinExistence type="evidence at transcript level"/>
<dbReference type="SMART" id="SM00137">
    <property type="entry name" value="MAM"/>
    <property type="match status" value="1"/>
</dbReference>
<sequence length="362" mass="41626">NKIIPYVVHSYFSEKETRMIHGAVKEIEEKIRIDGENCITFVNKTEEPTYLFYATGTGCHSRVGFTGHRQGVSLGFGCRHKGTVIHETLHALGFYHEQSRPDRDQFVKVIMENIQEKHKKNFVKMYPPKISTQGLHYDYSSVMHYGPFSFGINRDKPTLIPRRKHVDIGQRFGMSQLDIVQLQRLYGCKEKKLIKLQAPDIVSVNCTFDNELCGWTNIKVPGPNNNTWIRHRGKTNSPLTGPDVDHTFGTFEGYYIFTEASDNYFKVARIQSPPLNKGDNCFTFWYHMKGRDMGSLNIIQVEGDTKRIPLFNINGHQSKEWKQLKLYVQASDNTRIEFESITGSHFRSDIGIDDVISYPGTC</sequence>
<feature type="non-terminal residue" evidence="5">
    <location>
        <position position="1"/>
    </location>
</feature>
<evidence type="ECO:0000313" key="5">
    <source>
        <dbReference type="EMBL" id="BAC16241.1"/>
    </source>
</evidence>
<comment type="cofactor">
    <cofactor evidence="1 2">
        <name>Zn(2+)</name>
        <dbReference type="ChEBI" id="CHEBI:29105"/>
    </cofactor>
    <text evidence="1 2">Binds 1 zinc ion per subunit.</text>
</comment>
<dbReference type="PRINTS" id="PR00480">
    <property type="entry name" value="ASTACIN"/>
</dbReference>
<dbReference type="PANTHER" id="PTHR10127:SF850">
    <property type="entry name" value="METALLOENDOPEPTIDASE"/>
    <property type="match status" value="1"/>
</dbReference>
<evidence type="ECO:0000259" key="3">
    <source>
        <dbReference type="PROSITE" id="PS50060"/>
    </source>
</evidence>
<keyword evidence="1 2" id="KW-0479">Metal-binding</keyword>
<reference evidence="5" key="1">
    <citation type="submission" date="2002-03" db="EMBL/GenBank/DDBJ databases">
        <title>Cloning and biochemical characterization of myosinase, a secreted astacin like protease.</title>
        <authorList>
            <person name="Yokozawa Y."/>
            <person name="Kanzawa N."/>
            <person name="Tamai H."/>
            <person name="Tatewaki S."/>
            <person name="Tajima T."/>
            <person name="Tsuchiya T."/>
        </authorList>
    </citation>
    <scope>NUCLEOTIDE SEQUENCE</scope>
    <source>
        <tissue evidence="5">Liver</tissue>
    </source>
</reference>
<dbReference type="Pfam" id="PF00629">
    <property type="entry name" value="MAM"/>
    <property type="match status" value="1"/>
</dbReference>
<dbReference type="MEROPS" id="M12.003"/>
<evidence type="ECO:0000256" key="2">
    <source>
        <dbReference type="RuleBase" id="RU361183"/>
    </source>
</evidence>
<dbReference type="SUPFAM" id="SSF55486">
    <property type="entry name" value="Metalloproteases ('zincins'), catalytic domain"/>
    <property type="match status" value="1"/>
</dbReference>
<keyword evidence="1 2" id="KW-0645">Protease</keyword>
<feature type="binding site" evidence="1">
    <location>
        <position position="86"/>
    </location>
    <ligand>
        <name>Zn(2+)</name>
        <dbReference type="ChEBI" id="CHEBI:29105"/>
        <note>catalytic</note>
    </ligand>
</feature>
<dbReference type="PROSITE" id="PS51864">
    <property type="entry name" value="ASTACIN"/>
    <property type="match status" value="1"/>
</dbReference>
<feature type="domain" description="Peptidase M12A" evidence="4">
    <location>
        <begin position="1"/>
        <end position="189"/>
    </location>
</feature>
<dbReference type="InterPro" id="IPR034035">
    <property type="entry name" value="Astacin-like_dom"/>
</dbReference>
<dbReference type="EMBL" id="AB081638">
    <property type="protein sequence ID" value="BAC16241.1"/>
    <property type="molecule type" value="mRNA"/>
</dbReference>
<feature type="domain" description="MAM" evidence="3">
    <location>
        <begin position="204"/>
        <end position="362"/>
    </location>
</feature>
<feature type="binding site" evidence="1">
    <location>
        <position position="90"/>
    </location>
    <ligand>
        <name>Zn(2+)</name>
        <dbReference type="ChEBI" id="CHEBI:29105"/>
        <note>catalytic</note>
    </ligand>
</feature>
<name>Q8IU43_TODPA</name>
<dbReference type="InterPro" id="IPR001506">
    <property type="entry name" value="Peptidase_M12A"/>
</dbReference>
<organism evidence="5">
    <name type="scientific">Todarodes pacificus</name>
    <name type="common">Japanese flying squid</name>
    <name type="synonym">Ommastrephes pacificus</name>
    <dbReference type="NCBI Taxonomy" id="6637"/>
    <lineage>
        <taxon>Eukaryota</taxon>
        <taxon>Metazoa</taxon>
        <taxon>Spiralia</taxon>
        <taxon>Lophotrochozoa</taxon>
        <taxon>Mollusca</taxon>
        <taxon>Cephalopoda</taxon>
        <taxon>Coleoidea</taxon>
        <taxon>Decapodiformes</taxon>
        <taxon>Oegopsida</taxon>
        <taxon>Ommastrephidae</taxon>
        <taxon>Todarodes</taxon>
    </lineage>
</organism>
<dbReference type="EC" id="3.4.24.-" evidence="2"/>
<dbReference type="Gene3D" id="2.60.120.200">
    <property type="match status" value="1"/>
</dbReference>
<protein>
    <recommendedName>
        <fullName evidence="2">Metalloendopeptidase</fullName>
        <ecNumber evidence="2">3.4.24.-</ecNumber>
    </recommendedName>
</protein>
<keyword evidence="1 2" id="KW-0862">Zinc</keyword>
<gene>
    <name evidence="5" type="primary">Mase-LI</name>
</gene>
<dbReference type="CDD" id="cd06263">
    <property type="entry name" value="MAM"/>
    <property type="match status" value="1"/>
</dbReference>
<dbReference type="GO" id="GO:0008270">
    <property type="term" value="F:zinc ion binding"/>
    <property type="evidence" value="ECO:0007669"/>
    <property type="project" value="UniProtKB-UniRule"/>
</dbReference>
<dbReference type="SMART" id="SM00235">
    <property type="entry name" value="ZnMc"/>
    <property type="match status" value="1"/>
</dbReference>
<feature type="binding site" evidence="1">
    <location>
        <position position="96"/>
    </location>
    <ligand>
        <name>Zn(2+)</name>
        <dbReference type="ChEBI" id="CHEBI:29105"/>
        <note>catalytic</note>
    </ligand>
</feature>
<dbReference type="Gene3D" id="3.40.390.10">
    <property type="entry name" value="Collagenase (Catalytic Domain)"/>
    <property type="match status" value="1"/>
</dbReference>
<dbReference type="SMR" id="Q8IU43"/>
<accession>Q8IU43</accession>
<keyword evidence="1 2" id="KW-0482">Metalloprotease</keyword>
<keyword evidence="1 2" id="KW-0378">Hydrolase</keyword>
<dbReference type="CDD" id="cd04280">
    <property type="entry name" value="ZnMc_astacin_like"/>
    <property type="match status" value="1"/>
</dbReference>
<dbReference type="Pfam" id="PF01400">
    <property type="entry name" value="Astacin"/>
    <property type="match status" value="1"/>
</dbReference>
<dbReference type="PROSITE" id="PS50060">
    <property type="entry name" value="MAM_2"/>
    <property type="match status" value="1"/>
</dbReference>
<dbReference type="GO" id="GO:0016020">
    <property type="term" value="C:membrane"/>
    <property type="evidence" value="ECO:0007669"/>
    <property type="project" value="InterPro"/>
</dbReference>
<dbReference type="InterPro" id="IPR000998">
    <property type="entry name" value="MAM_dom"/>
</dbReference>
<dbReference type="SUPFAM" id="SSF49899">
    <property type="entry name" value="Concanavalin A-like lectins/glucanases"/>
    <property type="match status" value="1"/>
</dbReference>
<dbReference type="InterPro" id="IPR013320">
    <property type="entry name" value="ConA-like_dom_sf"/>
</dbReference>